<organism evidence="1 2">
    <name type="scientific">Thermoactinomyces intermedius</name>
    <dbReference type="NCBI Taxonomy" id="2024"/>
    <lineage>
        <taxon>Bacteria</taxon>
        <taxon>Bacillati</taxon>
        <taxon>Bacillota</taxon>
        <taxon>Bacilli</taxon>
        <taxon>Bacillales</taxon>
        <taxon>Thermoactinomycetaceae</taxon>
        <taxon>Thermoactinomyces</taxon>
    </lineage>
</organism>
<name>A0A8I1A7J7_THEIN</name>
<protein>
    <submittedName>
        <fullName evidence="1">Uncharacterized protein</fullName>
    </submittedName>
</protein>
<accession>A0A8I1A7J7</accession>
<dbReference type="RefSeq" id="WP_181732658.1">
    <property type="nucleotide sequence ID" value="NZ_JACEIR010000010.1"/>
</dbReference>
<reference evidence="1 2" key="1">
    <citation type="submission" date="2020-12" db="EMBL/GenBank/DDBJ databases">
        <title>WGS of Thermoactinomyces spp.</title>
        <authorList>
            <person name="Cheng K."/>
        </authorList>
    </citation>
    <scope>NUCLEOTIDE SEQUENCE [LARGE SCALE GENOMIC DNA]</scope>
    <source>
        <strain evidence="2">CICC 10671\DSM 43846</strain>
    </source>
</reference>
<gene>
    <name evidence="1" type="ORF">I8U20_11130</name>
</gene>
<evidence type="ECO:0000313" key="1">
    <source>
        <dbReference type="EMBL" id="MBH8595883.1"/>
    </source>
</evidence>
<dbReference type="EMBL" id="JAECVW010000007">
    <property type="protein sequence ID" value="MBH8595883.1"/>
    <property type="molecule type" value="Genomic_DNA"/>
</dbReference>
<comment type="caution">
    <text evidence="1">The sequence shown here is derived from an EMBL/GenBank/DDBJ whole genome shotgun (WGS) entry which is preliminary data.</text>
</comment>
<sequence>MLNEQHHRQLQMIASYLPSIQFDWDKEQMVHSFSVLAELLDYRMMWEKEEGVCFCNHLDGYPRILLEKKEGRIQSVWLDIDTYREMDEILKDPGDDRMNELTMEMLRSLDVVVRFLSANWGAPFFYGEFWDPHFPRDQYVSIRIALWKVQDAHIAVQVEHQDREYPISLNMLITPEQELSSHRFDALMKRK</sequence>
<dbReference type="Proteomes" id="UP000633619">
    <property type="component" value="Unassembled WGS sequence"/>
</dbReference>
<dbReference type="AlphaFoldDB" id="A0A8I1A7J7"/>
<evidence type="ECO:0000313" key="2">
    <source>
        <dbReference type="Proteomes" id="UP000633619"/>
    </source>
</evidence>
<proteinExistence type="predicted"/>
<keyword evidence="2" id="KW-1185">Reference proteome</keyword>